<keyword evidence="3" id="KW-1185">Reference proteome</keyword>
<comment type="caution">
    <text evidence="2">The sequence shown here is derived from an EMBL/GenBank/DDBJ whole genome shotgun (WGS) entry which is preliminary data.</text>
</comment>
<name>A0A8J4XKQ4_CHIOP</name>
<accession>A0A8J4XKQ4</accession>
<evidence type="ECO:0000313" key="3">
    <source>
        <dbReference type="Proteomes" id="UP000770661"/>
    </source>
</evidence>
<proteinExistence type="predicted"/>
<feature type="region of interest" description="Disordered" evidence="1">
    <location>
        <begin position="1"/>
        <end position="71"/>
    </location>
</feature>
<sequence length="194" mass="21379">MEDQQSSMQEEKEDGELEEGELEEDEVEEPSQGKGVQGHGDMGVADKKVTAEDDFHTALEPDVREEGKRERRELHQHKMIVPTFDKNMEYDAMLQQAMLLRGRSPPPGMIPYGPPPGSFEDPGPPHPLYRGRPVSEVGRGGGPNRVEELEGPTKDTLSHIASYLARSLTRGNKCGACANLLVDSEAAPLDVHCH</sequence>
<dbReference type="EMBL" id="JACEEZ010025223">
    <property type="protein sequence ID" value="KAG0703190.1"/>
    <property type="molecule type" value="Genomic_DNA"/>
</dbReference>
<dbReference type="Proteomes" id="UP000770661">
    <property type="component" value="Unassembled WGS sequence"/>
</dbReference>
<protein>
    <submittedName>
        <fullName evidence="2">Uncharacterized protein</fullName>
    </submittedName>
</protein>
<evidence type="ECO:0000313" key="2">
    <source>
        <dbReference type="EMBL" id="KAG0703190.1"/>
    </source>
</evidence>
<organism evidence="2 3">
    <name type="scientific">Chionoecetes opilio</name>
    <name type="common">Atlantic snow crab</name>
    <name type="synonym">Cancer opilio</name>
    <dbReference type="NCBI Taxonomy" id="41210"/>
    <lineage>
        <taxon>Eukaryota</taxon>
        <taxon>Metazoa</taxon>
        <taxon>Ecdysozoa</taxon>
        <taxon>Arthropoda</taxon>
        <taxon>Crustacea</taxon>
        <taxon>Multicrustacea</taxon>
        <taxon>Malacostraca</taxon>
        <taxon>Eumalacostraca</taxon>
        <taxon>Eucarida</taxon>
        <taxon>Decapoda</taxon>
        <taxon>Pleocyemata</taxon>
        <taxon>Brachyura</taxon>
        <taxon>Eubrachyura</taxon>
        <taxon>Majoidea</taxon>
        <taxon>Majidae</taxon>
        <taxon>Chionoecetes</taxon>
    </lineage>
</organism>
<gene>
    <name evidence="2" type="ORF">GWK47_024905</name>
</gene>
<feature type="compositionally biased region" description="Acidic residues" evidence="1">
    <location>
        <begin position="11"/>
        <end position="29"/>
    </location>
</feature>
<feature type="compositionally biased region" description="Basic and acidic residues" evidence="1">
    <location>
        <begin position="44"/>
        <end position="71"/>
    </location>
</feature>
<dbReference type="AlphaFoldDB" id="A0A8J4XKQ4"/>
<reference evidence="2" key="1">
    <citation type="submission" date="2020-07" db="EMBL/GenBank/DDBJ databases">
        <title>The High-quality genome of the commercially important snow crab, Chionoecetes opilio.</title>
        <authorList>
            <person name="Jeong J.-H."/>
            <person name="Ryu S."/>
        </authorList>
    </citation>
    <scope>NUCLEOTIDE SEQUENCE</scope>
    <source>
        <strain evidence="2">MADBK_172401_WGS</strain>
        <tissue evidence="2">Digestive gland</tissue>
    </source>
</reference>
<evidence type="ECO:0000256" key="1">
    <source>
        <dbReference type="SAM" id="MobiDB-lite"/>
    </source>
</evidence>